<evidence type="ECO:0000313" key="6">
    <source>
        <dbReference type="Proteomes" id="UP001254848"/>
    </source>
</evidence>
<accession>A0ABU3P3D1</accession>
<dbReference type="Pfam" id="PF13534">
    <property type="entry name" value="Fer4_17"/>
    <property type="match status" value="1"/>
</dbReference>
<dbReference type="SUPFAM" id="SSF46548">
    <property type="entry name" value="alpha-helical ferredoxin"/>
    <property type="match status" value="1"/>
</dbReference>
<dbReference type="SUPFAM" id="SSF51430">
    <property type="entry name" value="NAD(P)-linked oxidoreductase"/>
    <property type="match status" value="1"/>
</dbReference>
<dbReference type="Gene3D" id="3.20.20.100">
    <property type="entry name" value="NADP-dependent oxidoreductase domain"/>
    <property type="match status" value="1"/>
</dbReference>
<dbReference type="Proteomes" id="UP001254848">
    <property type="component" value="Unassembled WGS sequence"/>
</dbReference>
<dbReference type="PRINTS" id="PR00069">
    <property type="entry name" value="ALDKETRDTASE"/>
</dbReference>
<sequence length="335" mass="36805">MEKRVLGRTGLEVTAIAFGGLPMQRCTLAEAGPVLNAALDAGINFIDTARAYTDSEEKIGCHVSSRRKEYYLASKSMARDRAGMARDIDISLATMKTDYIDLYQVHNVKTRPDFEKVLSPGGALEALQEAQKAGKIGHIGITGHSMDLLVEGLKTGLFSTVQAPFNCIESQAEQELFPLARKENIGIIVMKPLGGGQIDNPDLALRYILEHDITTAIPGMDEVRHVEENLAALKNYRPLSAAEREELKRLAAEIGANFCRRCGYCLPCTAGIDIPTMFIFHLQYTRYNMKTAIPGRYATLPAKASDCTECGACESRCPYDIPIRERMKKVAADLG</sequence>
<evidence type="ECO:0000256" key="2">
    <source>
        <dbReference type="ARBA" id="ARBA00023004"/>
    </source>
</evidence>
<keyword evidence="2" id="KW-0408">Iron</keyword>
<evidence type="ECO:0000259" key="4">
    <source>
        <dbReference type="PROSITE" id="PS51379"/>
    </source>
</evidence>
<protein>
    <submittedName>
        <fullName evidence="5">Aldo/keto reductase</fullName>
    </submittedName>
</protein>
<dbReference type="Pfam" id="PF00248">
    <property type="entry name" value="Aldo_ket_red"/>
    <property type="match status" value="1"/>
</dbReference>
<feature type="domain" description="4Fe-4S ferredoxin-type" evidence="4">
    <location>
        <begin position="298"/>
        <end position="327"/>
    </location>
</feature>
<dbReference type="InterPro" id="IPR053135">
    <property type="entry name" value="AKR2_Oxidoreductase"/>
</dbReference>
<evidence type="ECO:0000256" key="1">
    <source>
        <dbReference type="ARBA" id="ARBA00022723"/>
    </source>
</evidence>
<keyword evidence="3" id="KW-0411">Iron-sulfur</keyword>
<dbReference type="InterPro" id="IPR017900">
    <property type="entry name" value="4Fe4S_Fe_S_CS"/>
</dbReference>
<dbReference type="InterPro" id="IPR023210">
    <property type="entry name" value="NADP_OxRdtase_dom"/>
</dbReference>
<gene>
    <name evidence="5" type="ORF">Q4T40_20160</name>
</gene>
<dbReference type="RefSeq" id="WP_413782002.1">
    <property type="nucleotide sequence ID" value="NZ_JAUOZS010000001.1"/>
</dbReference>
<keyword evidence="1" id="KW-0479">Metal-binding</keyword>
<dbReference type="InterPro" id="IPR017896">
    <property type="entry name" value="4Fe4S_Fe-S-bd"/>
</dbReference>
<comment type="caution">
    <text evidence="5">The sequence shown here is derived from an EMBL/GenBank/DDBJ whole genome shotgun (WGS) entry which is preliminary data.</text>
</comment>
<dbReference type="InterPro" id="IPR036812">
    <property type="entry name" value="NAD(P)_OxRdtase_dom_sf"/>
</dbReference>
<organism evidence="5 6">
    <name type="scientific">Anaeroselena agilis</name>
    <dbReference type="NCBI Taxonomy" id="3063788"/>
    <lineage>
        <taxon>Bacteria</taxon>
        <taxon>Bacillati</taxon>
        <taxon>Bacillota</taxon>
        <taxon>Negativicutes</taxon>
        <taxon>Acetonemataceae</taxon>
        <taxon>Anaeroselena</taxon>
    </lineage>
</organism>
<evidence type="ECO:0000256" key="3">
    <source>
        <dbReference type="ARBA" id="ARBA00023014"/>
    </source>
</evidence>
<dbReference type="CDD" id="cd19100">
    <property type="entry name" value="AKR_unchar"/>
    <property type="match status" value="1"/>
</dbReference>
<dbReference type="PANTHER" id="PTHR43312">
    <property type="entry name" value="D-THREO-ALDOSE 1-DEHYDROGENASE"/>
    <property type="match status" value="1"/>
</dbReference>
<reference evidence="5 6" key="1">
    <citation type="submission" date="2023-07" db="EMBL/GenBank/DDBJ databases">
        <title>The novel representative of Negativicutes class, Anaeroselena agilis gen. nov. sp. nov.</title>
        <authorList>
            <person name="Prokofeva M.I."/>
            <person name="Elcheninov A.G."/>
            <person name="Klyukina A."/>
            <person name="Kublanov I.V."/>
            <person name="Frolov E.N."/>
            <person name="Podosokorskaya O.A."/>
        </authorList>
    </citation>
    <scope>NUCLEOTIDE SEQUENCE [LARGE SCALE GENOMIC DNA]</scope>
    <source>
        <strain evidence="5 6">4137-cl</strain>
    </source>
</reference>
<dbReference type="InterPro" id="IPR020471">
    <property type="entry name" value="AKR"/>
</dbReference>
<dbReference type="EMBL" id="JAUOZS010000001">
    <property type="protein sequence ID" value="MDT8903547.1"/>
    <property type="molecule type" value="Genomic_DNA"/>
</dbReference>
<dbReference type="PANTHER" id="PTHR43312:SF1">
    <property type="entry name" value="NADP-DEPENDENT OXIDOREDUCTASE DOMAIN-CONTAINING PROTEIN"/>
    <property type="match status" value="1"/>
</dbReference>
<evidence type="ECO:0000313" key="5">
    <source>
        <dbReference type="EMBL" id="MDT8903547.1"/>
    </source>
</evidence>
<dbReference type="PROSITE" id="PS51379">
    <property type="entry name" value="4FE4S_FER_2"/>
    <property type="match status" value="1"/>
</dbReference>
<keyword evidence="6" id="KW-1185">Reference proteome</keyword>
<proteinExistence type="predicted"/>
<dbReference type="PROSITE" id="PS00198">
    <property type="entry name" value="4FE4S_FER_1"/>
    <property type="match status" value="1"/>
</dbReference>
<name>A0ABU3P3D1_9FIRM</name>